<organism evidence="1 2">
    <name type="scientific">Peronospora destructor</name>
    <dbReference type="NCBI Taxonomy" id="86335"/>
    <lineage>
        <taxon>Eukaryota</taxon>
        <taxon>Sar</taxon>
        <taxon>Stramenopiles</taxon>
        <taxon>Oomycota</taxon>
        <taxon>Peronosporomycetes</taxon>
        <taxon>Peronosporales</taxon>
        <taxon>Peronosporaceae</taxon>
        <taxon>Peronospora</taxon>
    </lineage>
</organism>
<dbReference type="Gene3D" id="2.40.37.20">
    <property type="entry name" value="D-serine dehydratase-like domain"/>
    <property type="match status" value="1"/>
</dbReference>
<protein>
    <submittedName>
        <fullName evidence="1">Uncharacterized protein</fullName>
    </submittedName>
</protein>
<name>A0AAV0VEA8_9STRA</name>
<proteinExistence type="predicted"/>
<keyword evidence="2" id="KW-1185">Reference proteome</keyword>
<reference evidence="1" key="1">
    <citation type="submission" date="2022-12" db="EMBL/GenBank/DDBJ databases">
        <authorList>
            <person name="Webb A."/>
        </authorList>
    </citation>
    <scope>NUCLEOTIDE SEQUENCE</scope>
    <source>
        <strain evidence="1">Pd1</strain>
    </source>
</reference>
<comment type="caution">
    <text evidence="1">The sequence shown here is derived from an EMBL/GenBank/DDBJ whole genome shotgun (WGS) entry which is preliminary data.</text>
</comment>
<evidence type="ECO:0000313" key="2">
    <source>
        <dbReference type="Proteomes" id="UP001162029"/>
    </source>
</evidence>
<evidence type="ECO:0000313" key="1">
    <source>
        <dbReference type="EMBL" id="CAI5747496.1"/>
    </source>
</evidence>
<dbReference type="EMBL" id="CANTFM010002695">
    <property type="protein sequence ID" value="CAI5747496.1"/>
    <property type="molecule type" value="Genomic_DNA"/>
</dbReference>
<gene>
    <name evidence="1" type="ORF">PDE001_LOCUS12393</name>
</gene>
<sequence length="150" mass="16124">MAALGKGDATMTTALAEVNVGRDRCGADMVDEALELAKTIESYAPNLEMMGSKHGLARYSCNIEEKKKVIGGTETYLLERRVEFSEQCLYVLMTVMSTNVKVAVPRAVVDAGTKAVSLDSGSPLVHTLINGISCRRCLNIIMIEARGPGN</sequence>
<dbReference type="Proteomes" id="UP001162029">
    <property type="component" value="Unassembled WGS sequence"/>
</dbReference>
<accession>A0AAV0VEA8</accession>
<dbReference type="InterPro" id="IPR042208">
    <property type="entry name" value="D-ser_dehydrat-like_sf"/>
</dbReference>
<dbReference type="AlphaFoldDB" id="A0AAV0VEA8"/>